<organism evidence="2">
    <name type="scientific">marine sediment metagenome</name>
    <dbReference type="NCBI Taxonomy" id="412755"/>
    <lineage>
        <taxon>unclassified sequences</taxon>
        <taxon>metagenomes</taxon>
        <taxon>ecological metagenomes</taxon>
    </lineage>
</organism>
<dbReference type="Gene3D" id="2.160.20.10">
    <property type="entry name" value="Single-stranded right-handed beta-helix, Pectin lyase-like"/>
    <property type="match status" value="1"/>
</dbReference>
<dbReference type="Pfam" id="PF13229">
    <property type="entry name" value="Beta_helix"/>
    <property type="match status" value="1"/>
</dbReference>
<dbReference type="SMART" id="SM00710">
    <property type="entry name" value="PbH1"/>
    <property type="match status" value="6"/>
</dbReference>
<evidence type="ECO:0000313" key="2">
    <source>
        <dbReference type="EMBL" id="GAG60411.1"/>
    </source>
</evidence>
<name>X1AK64_9ZZZZ</name>
<evidence type="ECO:0000259" key="1">
    <source>
        <dbReference type="Pfam" id="PF13229"/>
    </source>
</evidence>
<dbReference type="InterPro" id="IPR006626">
    <property type="entry name" value="PbH1"/>
</dbReference>
<protein>
    <recommendedName>
        <fullName evidence="1">Right handed beta helix domain-containing protein</fullName>
    </recommendedName>
</protein>
<dbReference type="EMBL" id="BART01007608">
    <property type="protein sequence ID" value="GAG60411.1"/>
    <property type="molecule type" value="Genomic_DNA"/>
</dbReference>
<feature type="non-terminal residue" evidence="2">
    <location>
        <position position="1"/>
    </location>
</feature>
<reference evidence="2" key="1">
    <citation type="journal article" date="2014" name="Front. Microbiol.">
        <title>High frequency of phylogenetically diverse reductive dehalogenase-homologous genes in deep subseafloor sedimentary metagenomes.</title>
        <authorList>
            <person name="Kawai M."/>
            <person name="Futagami T."/>
            <person name="Toyoda A."/>
            <person name="Takaki Y."/>
            <person name="Nishi S."/>
            <person name="Hori S."/>
            <person name="Arai W."/>
            <person name="Tsubouchi T."/>
            <person name="Morono Y."/>
            <person name="Uchiyama I."/>
            <person name="Ito T."/>
            <person name="Fujiyama A."/>
            <person name="Inagaki F."/>
            <person name="Takami H."/>
        </authorList>
    </citation>
    <scope>NUCLEOTIDE SEQUENCE</scope>
    <source>
        <strain evidence="2">Expedition CK06-06</strain>
    </source>
</reference>
<dbReference type="SUPFAM" id="SSF51126">
    <property type="entry name" value="Pectin lyase-like"/>
    <property type="match status" value="1"/>
</dbReference>
<gene>
    <name evidence="2" type="ORF">S01H4_17288</name>
</gene>
<dbReference type="InterPro" id="IPR039448">
    <property type="entry name" value="Beta_helix"/>
</dbReference>
<sequence>GTIVGNTIQARPSPGGANIRFLGGKNLSTGGLLTITGNLIGSQTHNIHLVNCRGVTVSGNSIYSAAEHSLWLENCANVVAGNNTIDWNPDHKGKHLVDGILIENCKGVILSSTIIENSFQGSAEAGGAIDVRASEDVAIVNCQVLDFRFRGITLTDAVRCRVAGCSVIERRQAPMKGASIQLKGGRDNLIADNIINRGSLSIADGTATVRGNLEIGISK</sequence>
<dbReference type="AlphaFoldDB" id="X1AK64"/>
<dbReference type="InterPro" id="IPR012334">
    <property type="entry name" value="Pectin_lyas_fold"/>
</dbReference>
<comment type="caution">
    <text evidence="2">The sequence shown here is derived from an EMBL/GenBank/DDBJ whole genome shotgun (WGS) entry which is preliminary data.</text>
</comment>
<dbReference type="InterPro" id="IPR011050">
    <property type="entry name" value="Pectin_lyase_fold/virulence"/>
</dbReference>
<proteinExistence type="predicted"/>
<feature type="domain" description="Right handed beta helix" evidence="1">
    <location>
        <begin position="98"/>
        <end position="212"/>
    </location>
</feature>
<accession>X1AK64</accession>